<proteinExistence type="predicted"/>
<evidence type="ECO:0000313" key="2">
    <source>
        <dbReference type="Proteomes" id="UP001375812"/>
    </source>
</evidence>
<organism evidence="1 2">
    <name type="scientific">Ochrobactrum vermis</name>
    <dbReference type="NCBI Taxonomy" id="1827297"/>
    <lineage>
        <taxon>Bacteria</taxon>
        <taxon>Pseudomonadati</taxon>
        <taxon>Pseudomonadota</taxon>
        <taxon>Alphaproteobacteria</taxon>
        <taxon>Hyphomicrobiales</taxon>
        <taxon>Brucellaceae</taxon>
        <taxon>Brucella/Ochrobactrum group</taxon>
        <taxon>Ochrobactrum</taxon>
    </lineage>
</organism>
<protein>
    <recommendedName>
        <fullName evidence="3">Secreted protein</fullName>
    </recommendedName>
</protein>
<dbReference type="Proteomes" id="UP001375812">
    <property type="component" value="Unassembled WGS sequence"/>
</dbReference>
<accession>A0ABU8PFY5</accession>
<comment type="caution">
    <text evidence="1">The sequence shown here is derived from an EMBL/GenBank/DDBJ whole genome shotgun (WGS) entry which is preliminary data.</text>
</comment>
<evidence type="ECO:0008006" key="3">
    <source>
        <dbReference type="Google" id="ProtNLM"/>
    </source>
</evidence>
<keyword evidence="2" id="KW-1185">Reference proteome</keyword>
<dbReference type="RefSeq" id="WP_105543626.1">
    <property type="nucleotide sequence ID" value="NZ_JBBGZH010000002.1"/>
</dbReference>
<reference evidence="1 2" key="1">
    <citation type="submission" date="2023-12" db="EMBL/GenBank/DDBJ databases">
        <title>Gut-associated functions are favored during microbiome assembly across C. elegans life.</title>
        <authorList>
            <person name="Zimmermann J."/>
        </authorList>
    </citation>
    <scope>NUCLEOTIDE SEQUENCE [LARGE SCALE GENOMIC DNA]</scope>
    <source>
        <strain evidence="1 2">MYb71</strain>
    </source>
</reference>
<gene>
    <name evidence="1" type="ORF">WH297_15670</name>
</gene>
<sequence>MNSFLFRGAVAAFGFASLYLSSDQNARADDWGCTVILCLSNPGGPTQYAECRPPVQKLWRWLARGKSFPSCNGAGFQYSRPRYDPFYCKDGYRLTVAYTGRGREASCVSMTTQVVSRILCRHNRDGLGNDDRVIVDARWRSENGYLQCVGNTTARPRVREKPNYIDVTIDGVGKKRVWF</sequence>
<name>A0ABU8PFY5_9HYPH</name>
<evidence type="ECO:0000313" key="1">
    <source>
        <dbReference type="EMBL" id="MEJ5021158.1"/>
    </source>
</evidence>
<dbReference type="EMBL" id="JBBGZH010000002">
    <property type="protein sequence ID" value="MEJ5021158.1"/>
    <property type="molecule type" value="Genomic_DNA"/>
</dbReference>